<dbReference type="EMBL" id="AEWJ01000065">
    <property type="protein sequence ID" value="EGD57259.1"/>
    <property type="molecule type" value="Genomic_DNA"/>
</dbReference>
<gene>
    <name evidence="1" type="ORF">Y88_3568</name>
</gene>
<evidence type="ECO:0000313" key="2">
    <source>
        <dbReference type="Proteomes" id="UP000004728"/>
    </source>
</evidence>
<dbReference type="STRING" id="983920.Y88_3568"/>
<proteinExistence type="predicted"/>
<evidence type="ECO:0008006" key="3">
    <source>
        <dbReference type="Google" id="ProtNLM"/>
    </source>
</evidence>
<organism evidence="1 2">
    <name type="scientific">Novosphingobium nitrogenifigens DSM 19370</name>
    <dbReference type="NCBI Taxonomy" id="983920"/>
    <lineage>
        <taxon>Bacteria</taxon>
        <taxon>Pseudomonadati</taxon>
        <taxon>Pseudomonadota</taxon>
        <taxon>Alphaproteobacteria</taxon>
        <taxon>Sphingomonadales</taxon>
        <taxon>Sphingomonadaceae</taxon>
        <taxon>Novosphingobium</taxon>
    </lineage>
</organism>
<comment type="caution">
    <text evidence="1">The sequence shown here is derived from an EMBL/GenBank/DDBJ whole genome shotgun (WGS) entry which is preliminary data.</text>
</comment>
<dbReference type="eggNOG" id="ENOG5032S6E">
    <property type="taxonomic scope" value="Bacteria"/>
</dbReference>
<sequence length="100" mass="10436">MPIYSPERALAIIRENSPAADPQAIALRALVFVLGDEARATRFLALTGLTPDALRAGLGDAAIQGAVLEFLANHEADLVAAAAALDIPPHVLAAAWESLR</sequence>
<evidence type="ECO:0000313" key="1">
    <source>
        <dbReference type="EMBL" id="EGD57259.1"/>
    </source>
</evidence>
<protein>
    <recommendedName>
        <fullName evidence="3">DUF3572 domain-containing protein</fullName>
    </recommendedName>
</protein>
<dbReference type="InParanoid" id="F1ZDK0"/>
<reference evidence="1 2" key="1">
    <citation type="journal article" date="2012" name="J. Bacteriol.">
        <title>Draft Genome Sequence of Novosphingobium nitrogenifigens Y88T.</title>
        <authorList>
            <person name="Strabala T.J."/>
            <person name="Macdonald L."/>
            <person name="Liu V."/>
            <person name="Smit A.M."/>
        </authorList>
    </citation>
    <scope>NUCLEOTIDE SEQUENCE [LARGE SCALE GENOMIC DNA]</scope>
    <source>
        <strain evidence="1 2">DSM 19370</strain>
    </source>
</reference>
<name>F1ZDK0_9SPHN</name>
<accession>F1ZDK0</accession>
<dbReference type="InterPro" id="IPR021955">
    <property type="entry name" value="DUF3572"/>
</dbReference>
<dbReference type="Proteomes" id="UP000004728">
    <property type="component" value="Unassembled WGS sequence"/>
</dbReference>
<dbReference type="HOGENOM" id="CLU_165306_3_0_5"/>
<dbReference type="AlphaFoldDB" id="F1ZDK0"/>
<dbReference type="Pfam" id="PF12096">
    <property type="entry name" value="DUF3572"/>
    <property type="match status" value="1"/>
</dbReference>
<keyword evidence="2" id="KW-1185">Reference proteome</keyword>